<gene>
    <name evidence="11" type="ORF">EDC62_1053</name>
</gene>
<dbReference type="Pfam" id="PF13677">
    <property type="entry name" value="MotB_plug"/>
    <property type="match status" value="1"/>
</dbReference>
<evidence type="ECO:0000256" key="5">
    <source>
        <dbReference type="ARBA" id="ARBA00022989"/>
    </source>
</evidence>
<feature type="transmembrane region" description="Helical" evidence="9">
    <location>
        <begin position="15"/>
        <end position="36"/>
    </location>
</feature>
<evidence type="ECO:0000313" key="12">
    <source>
        <dbReference type="Proteomes" id="UP000272193"/>
    </source>
</evidence>
<sequence length="289" mass="31534">MRQRPEETPENHERWLVSYADFITLLFAFFVVMYSISSVNDGKYRILSQTLVSAFTGQPEAAQPIQIGTPLLDSSRLIDLPPMPKPTPITPQAARAAASAMHSEARQQELAAVAQALTERLRPQIDRGEVQVSVTPLGVSIDIRDTLLFPSGQASLEPQAMNLLKDIAEMLTTWPYQVQVNGYTDNVPIRNGMFASNWELSAMRAVSVVQTLIRYRVPPERLVAAGYGEYHPVASNDTPEGRAANRRVSIVLLSPDHPAGTPALARGGAELKRNVQGSPSSAGQPPSKV</sequence>
<proteinExistence type="inferred from homology"/>
<dbReference type="RefSeq" id="WP_124221305.1">
    <property type="nucleotide sequence ID" value="NZ_RKQL01000002.1"/>
</dbReference>
<dbReference type="SUPFAM" id="SSF103088">
    <property type="entry name" value="OmpA-like"/>
    <property type="match status" value="1"/>
</dbReference>
<name>A0A3N4USS0_9BURK</name>
<organism evidence="11 12">
    <name type="scientific">Tibeticola sediminis</name>
    <dbReference type="NCBI Taxonomy" id="1917811"/>
    <lineage>
        <taxon>Bacteria</taxon>
        <taxon>Pseudomonadati</taxon>
        <taxon>Pseudomonadota</taxon>
        <taxon>Betaproteobacteria</taxon>
        <taxon>Burkholderiales</taxon>
        <taxon>Comamonadaceae</taxon>
        <taxon>Tibeticola</taxon>
    </lineage>
</organism>
<evidence type="ECO:0000256" key="6">
    <source>
        <dbReference type="ARBA" id="ARBA00023136"/>
    </source>
</evidence>
<dbReference type="NCBIfam" id="NF006541">
    <property type="entry name" value="PRK09038.1"/>
    <property type="match status" value="1"/>
</dbReference>
<evidence type="ECO:0000256" key="7">
    <source>
        <dbReference type="PROSITE-ProRule" id="PRU00473"/>
    </source>
</evidence>
<evidence type="ECO:0000256" key="3">
    <source>
        <dbReference type="ARBA" id="ARBA00022475"/>
    </source>
</evidence>
<evidence type="ECO:0000313" key="11">
    <source>
        <dbReference type="EMBL" id="RPE70571.1"/>
    </source>
</evidence>
<keyword evidence="12" id="KW-1185">Reference proteome</keyword>
<keyword evidence="4 9" id="KW-0812">Transmembrane</keyword>
<dbReference type="PANTHER" id="PTHR30329:SF20">
    <property type="entry name" value="EXPORTED PROTEIN"/>
    <property type="match status" value="1"/>
</dbReference>
<protein>
    <submittedName>
        <fullName evidence="11">Chemotaxis protein MotB</fullName>
    </submittedName>
</protein>
<comment type="similarity">
    <text evidence="2">Belongs to the MotB family.</text>
</comment>
<keyword evidence="3" id="KW-1003">Cell membrane</keyword>
<dbReference type="PANTHER" id="PTHR30329">
    <property type="entry name" value="STATOR ELEMENT OF FLAGELLAR MOTOR COMPLEX"/>
    <property type="match status" value="1"/>
</dbReference>
<feature type="domain" description="OmpA-like" evidence="10">
    <location>
        <begin position="136"/>
        <end position="256"/>
    </location>
</feature>
<dbReference type="GO" id="GO:0005886">
    <property type="term" value="C:plasma membrane"/>
    <property type="evidence" value="ECO:0007669"/>
    <property type="project" value="UniProtKB-SubCell"/>
</dbReference>
<dbReference type="InterPro" id="IPR036737">
    <property type="entry name" value="OmpA-like_sf"/>
</dbReference>
<dbReference type="Gene3D" id="3.30.1330.60">
    <property type="entry name" value="OmpA-like domain"/>
    <property type="match status" value="1"/>
</dbReference>
<comment type="subcellular location">
    <subcellularLocation>
        <location evidence="1">Cell membrane</location>
        <topology evidence="1">Single-pass membrane protein</topology>
    </subcellularLocation>
</comment>
<dbReference type="InterPro" id="IPR006665">
    <property type="entry name" value="OmpA-like"/>
</dbReference>
<feature type="compositionally biased region" description="Low complexity" evidence="8">
    <location>
        <begin position="276"/>
        <end position="289"/>
    </location>
</feature>
<evidence type="ECO:0000256" key="8">
    <source>
        <dbReference type="SAM" id="MobiDB-lite"/>
    </source>
</evidence>
<evidence type="ECO:0000259" key="10">
    <source>
        <dbReference type="PROSITE" id="PS51123"/>
    </source>
</evidence>
<accession>A0A3N4USS0</accession>
<keyword evidence="6 7" id="KW-0472">Membrane</keyword>
<dbReference type="Pfam" id="PF00691">
    <property type="entry name" value="OmpA"/>
    <property type="match status" value="1"/>
</dbReference>
<dbReference type="InterPro" id="IPR050330">
    <property type="entry name" value="Bact_OuterMem_StrucFunc"/>
</dbReference>
<dbReference type="Proteomes" id="UP000272193">
    <property type="component" value="Unassembled WGS sequence"/>
</dbReference>
<dbReference type="InterPro" id="IPR025713">
    <property type="entry name" value="MotB-like_N_dom"/>
</dbReference>
<feature type="region of interest" description="Disordered" evidence="8">
    <location>
        <begin position="255"/>
        <end position="289"/>
    </location>
</feature>
<evidence type="ECO:0000256" key="9">
    <source>
        <dbReference type="SAM" id="Phobius"/>
    </source>
</evidence>
<dbReference type="OrthoDB" id="9815217at2"/>
<evidence type="ECO:0000256" key="1">
    <source>
        <dbReference type="ARBA" id="ARBA00004162"/>
    </source>
</evidence>
<evidence type="ECO:0000256" key="4">
    <source>
        <dbReference type="ARBA" id="ARBA00022692"/>
    </source>
</evidence>
<keyword evidence="5 9" id="KW-1133">Transmembrane helix</keyword>
<dbReference type="PROSITE" id="PS51123">
    <property type="entry name" value="OMPA_2"/>
    <property type="match status" value="1"/>
</dbReference>
<dbReference type="CDD" id="cd07185">
    <property type="entry name" value="OmpA_C-like"/>
    <property type="match status" value="1"/>
</dbReference>
<evidence type="ECO:0000256" key="2">
    <source>
        <dbReference type="ARBA" id="ARBA00008914"/>
    </source>
</evidence>
<reference evidence="11 12" key="1">
    <citation type="submission" date="2018-11" db="EMBL/GenBank/DDBJ databases">
        <title>Genomic Encyclopedia of Type Strains, Phase IV (KMG-IV): sequencing the most valuable type-strain genomes for metagenomic binning, comparative biology and taxonomic classification.</title>
        <authorList>
            <person name="Goeker M."/>
        </authorList>
    </citation>
    <scope>NUCLEOTIDE SEQUENCE [LARGE SCALE GENOMIC DNA]</scope>
    <source>
        <strain evidence="11 12">DSM 101684</strain>
    </source>
</reference>
<dbReference type="EMBL" id="RKQL01000002">
    <property type="protein sequence ID" value="RPE70571.1"/>
    <property type="molecule type" value="Genomic_DNA"/>
</dbReference>
<comment type="caution">
    <text evidence="11">The sequence shown here is derived from an EMBL/GenBank/DDBJ whole genome shotgun (WGS) entry which is preliminary data.</text>
</comment>
<dbReference type="AlphaFoldDB" id="A0A3N4USS0"/>